<comment type="caution">
    <text evidence="2">The sequence shown here is derived from an EMBL/GenBank/DDBJ whole genome shotgun (WGS) entry which is preliminary data.</text>
</comment>
<protein>
    <submittedName>
        <fullName evidence="2">Uncharacterized protein</fullName>
    </submittedName>
</protein>
<evidence type="ECO:0000313" key="2">
    <source>
        <dbReference type="EMBL" id="RMI39155.1"/>
    </source>
</evidence>
<dbReference type="AlphaFoldDB" id="A0A3M2LSX5"/>
<name>A0A3M2LSX5_9ACTN</name>
<keyword evidence="3" id="KW-1185">Reference proteome</keyword>
<dbReference type="RefSeq" id="WP_122184460.1">
    <property type="nucleotide sequence ID" value="NZ_RFFJ01000078.1"/>
</dbReference>
<organism evidence="2 3">
    <name type="scientific">Streptomyces triticirhizae</name>
    <dbReference type="NCBI Taxonomy" id="2483353"/>
    <lineage>
        <taxon>Bacteria</taxon>
        <taxon>Bacillati</taxon>
        <taxon>Actinomycetota</taxon>
        <taxon>Actinomycetes</taxon>
        <taxon>Kitasatosporales</taxon>
        <taxon>Streptomycetaceae</taxon>
        <taxon>Streptomyces</taxon>
    </lineage>
</organism>
<sequence>MVGVEVRQRLGQAVAPPARTPGQRSVDVPRHDARHGPSPVEGARRAGLRAPLIGPEGRDGAHGLVGPARAVLVSAG</sequence>
<feature type="region of interest" description="Disordered" evidence="1">
    <location>
        <begin position="1"/>
        <end position="63"/>
    </location>
</feature>
<evidence type="ECO:0000256" key="1">
    <source>
        <dbReference type="SAM" id="MobiDB-lite"/>
    </source>
</evidence>
<gene>
    <name evidence="2" type="ORF">EBN88_15450</name>
</gene>
<accession>A0A3M2LSX5</accession>
<reference evidence="2 3" key="1">
    <citation type="submission" date="2018-10" db="EMBL/GenBank/DDBJ databases">
        <title>Isolation, diversity and antifungal activity of actinobacteria from wheat.</title>
        <authorList>
            <person name="Han C."/>
        </authorList>
    </citation>
    <scope>NUCLEOTIDE SEQUENCE [LARGE SCALE GENOMIC DNA]</scope>
    <source>
        <strain evidence="2 3">NEAU-YY642</strain>
    </source>
</reference>
<dbReference type="EMBL" id="RFFJ01000078">
    <property type="protein sequence ID" value="RMI39155.1"/>
    <property type="molecule type" value="Genomic_DNA"/>
</dbReference>
<proteinExistence type="predicted"/>
<dbReference type="Proteomes" id="UP000278673">
    <property type="component" value="Unassembled WGS sequence"/>
</dbReference>
<evidence type="ECO:0000313" key="3">
    <source>
        <dbReference type="Proteomes" id="UP000278673"/>
    </source>
</evidence>